<proteinExistence type="predicted"/>
<evidence type="ECO:0000313" key="18">
    <source>
        <dbReference type="Proteomes" id="UP001341281"/>
    </source>
</evidence>
<dbReference type="InterPro" id="IPR036397">
    <property type="entry name" value="RNaseH_sf"/>
</dbReference>
<evidence type="ECO:0000256" key="7">
    <source>
        <dbReference type="ARBA" id="ARBA00022759"/>
    </source>
</evidence>
<keyword evidence="3" id="KW-0548">Nucleotidyltransferase</keyword>
<dbReference type="InterPro" id="IPR043128">
    <property type="entry name" value="Rev_trsase/Diguanyl_cyclase"/>
</dbReference>
<evidence type="ECO:0000256" key="13">
    <source>
        <dbReference type="ARBA" id="ARBA00023125"/>
    </source>
</evidence>
<dbReference type="Gene3D" id="3.10.10.10">
    <property type="entry name" value="HIV Type 1 Reverse Transcriptase, subunit A, domain 1"/>
    <property type="match status" value="1"/>
</dbReference>
<dbReference type="InterPro" id="IPR041373">
    <property type="entry name" value="RT_RNaseH"/>
</dbReference>
<keyword evidence="12" id="KW-0239">DNA-directed DNA polymerase</keyword>
<dbReference type="Pfam" id="PF24626">
    <property type="entry name" value="SH3_Tf2-1"/>
    <property type="match status" value="1"/>
</dbReference>
<dbReference type="SUPFAM" id="SSF56672">
    <property type="entry name" value="DNA/RNA polymerases"/>
    <property type="match status" value="1"/>
</dbReference>
<dbReference type="InterPro" id="IPR041588">
    <property type="entry name" value="Integrase_H2C2"/>
</dbReference>
<keyword evidence="9" id="KW-0460">Magnesium</keyword>
<sequence>MDIDIILGMDTLEKWGVKIDCAQWIIHLAASDGQEVEISASSPSGYLHQMEARPTDDIRIVCDYPDVFPDELLGMPPDRDIEFLIELLPGTAPIAMRQYRMAPIQHEEVKKNIDELLAKGYIRPSSSPWAFPVLLVEKKDTDVKTMCVDYRALNKVTIKNKYPFPRIDDLFDQLPGACVFSKIDLRSGYHQLKIRPLDIPKTAFTTKYGLYEYTVMSFGLTNASAYFMQLMNSVFMDYLDKFVVVFIDDILIYSKTEAEHEERLRLREHKLYAKFSKCEFWIDEVRFLGHVVYKGGIAVDPSKVSTVTNWKVPEIQKEIRGFLGLAGYYWRFIEIFSRIAKPMTSLLEKDAEFRWTNARQAAFDELKKRLTTAPVLTLPDQQKKFIVYCDASRDGLGCVLMQEGKVIAYASRQLRKHELNYPTHDLELAAVVHALKIWHHYLYGQRCEIYTDHKSLKYIFTQNELNMRQRRWLELIKDYDMEIHYHPSKANVVADSLSRKSYANIALGFMMPLELCEEFERLSLGKAPHFREDEQGTLWYKNKICVPNVDSIRKLILSEAHDTAYSIHPGSTKMYYDLKERFWWYGMKRAVAEYVTICDTCQRVKTEHQRPAGLLQPLKVPEWKWEEITMDFIVGLPRTQKGYNSIWVVVDRLTKVAHFIPVNTTYSGVKLPELYISRIVCLHGVPKRIISDRGSQFTSRFWEQLHNSLDTKLIFSTAYYPQTDGQTERTNQILEDMLRACAIHYQASLKKSPFEALYGKRCKTPLFWNQRAIADCSGKFESCSVVHRRDLSFKVDDHVYLKVSPMRGIRRFNMKGKLAPRYIGPFKILEKKGEVAYRLELPPSLSGVHDVFHVSQLKKCMRVPEEQAPLEGLEVQEDLTYTELKILDTSERNTRNKNIKICRVQWSHHTEAEATWEREDELKAAYPALFAN</sequence>
<evidence type="ECO:0000259" key="16">
    <source>
        <dbReference type="PROSITE" id="PS50994"/>
    </source>
</evidence>
<dbReference type="PROSITE" id="PS50994">
    <property type="entry name" value="INTEGRASE"/>
    <property type="match status" value="1"/>
</dbReference>
<evidence type="ECO:0008006" key="19">
    <source>
        <dbReference type="Google" id="ProtNLM"/>
    </source>
</evidence>
<dbReference type="CDD" id="cd09274">
    <property type="entry name" value="RNase_HI_RT_Ty3"/>
    <property type="match status" value="1"/>
</dbReference>
<dbReference type="GO" id="GO:0015074">
    <property type="term" value="P:DNA integration"/>
    <property type="evidence" value="ECO:0007669"/>
    <property type="project" value="UniProtKB-KW"/>
</dbReference>
<dbReference type="Gene3D" id="3.30.420.10">
    <property type="entry name" value="Ribonuclease H-like superfamily/Ribonuclease H"/>
    <property type="match status" value="1"/>
</dbReference>
<evidence type="ECO:0000313" key="17">
    <source>
        <dbReference type="EMBL" id="WVZ76202.1"/>
    </source>
</evidence>
<evidence type="ECO:0000256" key="14">
    <source>
        <dbReference type="ARBA" id="ARBA00023172"/>
    </source>
</evidence>
<evidence type="ECO:0000256" key="1">
    <source>
        <dbReference type="ARBA" id="ARBA00022670"/>
    </source>
</evidence>
<dbReference type="InterPro" id="IPR056924">
    <property type="entry name" value="SH3_Tf2-1"/>
</dbReference>
<dbReference type="FunFam" id="3.10.20.370:FF:000001">
    <property type="entry name" value="Retrovirus-related Pol polyprotein from transposon 17.6-like protein"/>
    <property type="match status" value="1"/>
</dbReference>
<dbReference type="GO" id="GO:0046872">
    <property type="term" value="F:metal ion binding"/>
    <property type="evidence" value="ECO:0007669"/>
    <property type="project" value="UniProtKB-KW"/>
</dbReference>
<gene>
    <name evidence="17" type="ORF">U9M48_024192</name>
</gene>
<accession>A0AAQ3TSF4</accession>
<dbReference type="InterPro" id="IPR050951">
    <property type="entry name" value="Retrovirus_Pol_polyprotein"/>
</dbReference>
<evidence type="ECO:0000256" key="5">
    <source>
        <dbReference type="ARBA" id="ARBA00022723"/>
    </source>
</evidence>
<evidence type="ECO:0000256" key="4">
    <source>
        <dbReference type="ARBA" id="ARBA00022722"/>
    </source>
</evidence>
<feature type="domain" description="Chromo" evidence="15">
    <location>
        <begin position="881"/>
        <end position="932"/>
    </location>
</feature>
<dbReference type="Proteomes" id="UP001341281">
    <property type="component" value="Chromosome 05"/>
</dbReference>
<evidence type="ECO:0000256" key="9">
    <source>
        <dbReference type="ARBA" id="ARBA00022842"/>
    </source>
</evidence>
<dbReference type="Pfam" id="PF17917">
    <property type="entry name" value="RT_RNaseH"/>
    <property type="match status" value="1"/>
</dbReference>
<dbReference type="GO" id="GO:0006310">
    <property type="term" value="P:DNA recombination"/>
    <property type="evidence" value="ECO:0007669"/>
    <property type="project" value="UniProtKB-KW"/>
</dbReference>
<dbReference type="CDD" id="cd01647">
    <property type="entry name" value="RT_LTR"/>
    <property type="match status" value="1"/>
</dbReference>
<evidence type="ECO:0000256" key="11">
    <source>
        <dbReference type="ARBA" id="ARBA00022918"/>
    </source>
</evidence>
<dbReference type="GO" id="GO:0006508">
    <property type="term" value="P:proteolysis"/>
    <property type="evidence" value="ECO:0007669"/>
    <property type="project" value="UniProtKB-KW"/>
</dbReference>
<keyword evidence="18" id="KW-1185">Reference proteome</keyword>
<keyword evidence="11" id="KW-0695">RNA-directed DNA polymerase</keyword>
<dbReference type="SUPFAM" id="SSF53098">
    <property type="entry name" value="Ribonuclease H-like"/>
    <property type="match status" value="1"/>
</dbReference>
<dbReference type="PROSITE" id="PS50013">
    <property type="entry name" value="CHROMO_2"/>
    <property type="match status" value="1"/>
</dbReference>
<dbReference type="GO" id="GO:0003964">
    <property type="term" value="F:RNA-directed DNA polymerase activity"/>
    <property type="evidence" value="ECO:0007669"/>
    <property type="project" value="UniProtKB-KW"/>
</dbReference>
<evidence type="ECO:0000256" key="10">
    <source>
        <dbReference type="ARBA" id="ARBA00022908"/>
    </source>
</evidence>
<keyword evidence="1" id="KW-0645">Protease</keyword>
<dbReference type="GO" id="GO:0004519">
    <property type="term" value="F:endonuclease activity"/>
    <property type="evidence" value="ECO:0007669"/>
    <property type="project" value="UniProtKB-KW"/>
</dbReference>
<keyword evidence="6" id="KW-0064">Aspartyl protease</keyword>
<reference evidence="17 18" key="1">
    <citation type="submission" date="2024-02" db="EMBL/GenBank/DDBJ databases">
        <title>High-quality chromosome-scale genome assembly of Pensacola bahiagrass (Paspalum notatum Flugge var. saurae).</title>
        <authorList>
            <person name="Vega J.M."/>
            <person name="Podio M."/>
            <person name="Orjuela J."/>
            <person name="Siena L.A."/>
            <person name="Pessino S.C."/>
            <person name="Combes M.C."/>
            <person name="Mariac C."/>
            <person name="Albertini E."/>
            <person name="Pupilli F."/>
            <person name="Ortiz J.P.A."/>
            <person name="Leblanc O."/>
        </authorList>
    </citation>
    <scope>NUCLEOTIDE SEQUENCE [LARGE SCALE GENOMIC DNA]</scope>
    <source>
        <strain evidence="17">R1</strain>
        <tissue evidence="17">Leaf</tissue>
    </source>
</reference>
<dbReference type="Pfam" id="PF00078">
    <property type="entry name" value="RVT_1"/>
    <property type="match status" value="1"/>
</dbReference>
<keyword evidence="4" id="KW-0540">Nuclease</keyword>
<dbReference type="EMBL" id="CP144749">
    <property type="protein sequence ID" value="WVZ76202.1"/>
    <property type="molecule type" value="Genomic_DNA"/>
</dbReference>
<keyword evidence="2" id="KW-0808">Transferase</keyword>
<keyword evidence="13" id="KW-0238">DNA-binding</keyword>
<dbReference type="AlphaFoldDB" id="A0AAQ3TSF4"/>
<evidence type="ECO:0000256" key="6">
    <source>
        <dbReference type="ARBA" id="ARBA00022750"/>
    </source>
</evidence>
<evidence type="ECO:0000259" key="15">
    <source>
        <dbReference type="PROSITE" id="PS50013"/>
    </source>
</evidence>
<keyword evidence="8" id="KW-0378">Hydrolase</keyword>
<dbReference type="PANTHER" id="PTHR37984:SF5">
    <property type="entry name" value="PROTEIN NYNRIN-LIKE"/>
    <property type="match status" value="1"/>
</dbReference>
<dbReference type="InterPro" id="IPR043502">
    <property type="entry name" value="DNA/RNA_pol_sf"/>
</dbReference>
<dbReference type="Gene3D" id="3.30.70.270">
    <property type="match status" value="2"/>
</dbReference>
<evidence type="ECO:0000256" key="2">
    <source>
        <dbReference type="ARBA" id="ARBA00022679"/>
    </source>
</evidence>
<keyword evidence="14" id="KW-0233">DNA recombination</keyword>
<dbReference type="InterPro" id="IPR001584">
    <property type="entry name" value="Integrase_cat-core"/>
</dbReference>
<dbReference type="InterPro" id="IPR000953">
    <property type="entry name" value="Chromo/chromo_shadow_dom"/>
</dbReference>
<dbReference type="InterPro" id="IPR012337">
    <property type="entry name" value="RNaseH-like_sf"/>
</dbReference>
<keyword evidence="10" id="KW-0229">DNA integration</keyword>
<evidence type="ECO:0000256" key="3">
    <source>
        <dbReference type="ARBA" id="ARBA00022695"/>
    </source>
</evidence>
<dbReference type="GO" id="GO:0003887">
    <property type="term" value="F:DNA-directed DNA polymerase activity"/>
    <property type="evidence" value="ECO:0007669"/>
    <property type="project" value="UniProtKB-KW"/>
</dbReference>
<dbReference type="Gene3D" id="3.10.20.370">
    <property type="match status" value="1"/>
</dbReference>
<protein>
    <recommendedName>
        <fullName evidence="19">Reverse transcriptase</fullName>
    </recommendedName>
</protein>
<evidence type="ECO:0000256" key="8">
    <source>
        <dbReference type="ARBA" id="ARBA00022801"/>
    </source>
</evidence>
<dbReference type="FunFam" id="3.30.70.270:FF:000020">
    <property type="entry name" value="Transposon Tf2-6 polyprotein-like Protein"/>
    <property type="match status" value="1"/>
</dbReference>
<dbReference type="Gene3D" id="1.10.340.70">
    <property type="match status" value="1"/>
</dbReference>
<dbReference type="GO" id="GO:0003677">
    <property type="term" value="F:DNA binding"/>
    <property type="evidence" value="ECO:0007669"/>
    <property type="project" value="UniProtKB-KW"/>
</dbReference>
<name>A0AAQ3TSF4_PASNO</name>
<evidence type="ECO:0000256" key="12">
    <source>
        <dbReference type="ARBA" id="ARBA00022932"/>
    </source>
</evidence>
<dbReference type="PANTHER" id="PTHR37984">
    <property type="entry name" value="PROTEIN CBG26694"/>
    <property type="match status" value="1"/>
</dbReference>
<dbReference type="GO" id="GO:0004190">
    <property type="term" value="F:aspartic-type endopeptidase activity"/>
    <property type="evidence" value="ECO:0007669"/>
    <property type="project" value="UniProtKB-KW"/>
</dbReference>
<keyword evidence="7" id="KW-0255">Endonuclease</keyword>
<dbReference type="InterPro" id="IPR000477">
    <property type="entry name" value="RT_dom"/>
</dbReference>
<keyword evidence="5" id="KW-0479">Metal-binding</keyword>
<dbReference type="Pfam" id="PF17921">
    <property type="entry name" value="Integrase_H2C2"/>
    <property type="match status" value="1"/>
</dbReference>
<feature type="domain" description="Integrase catalytic" evidence="16">
    <location>
        <begin position="617"/>
        <end position="739"/>
    </location>
</feature>
<organism evidence="17 18">
    <name type="scientific">Paspalum notatum var. saurae</name>
    <dbReference type="NCBI Taxonomy" id="547442"/>
    <lineage>
        <taxon>Eukaryota</taxon>
        <taxon>Viridiplantae</taxon>
        <taxon>Streptophyta</taxon>
        <taxon>Embryophyta</taxon>
        <taxon>Tracheophyta</taxon>
        <taxon>Spermatophyta</taxon>
        <taxon>Magnoliopsida</taxon>
        <taxon>Liliopsida</taxon>
        <taxon>Poales</taxon>
        <taxon>Poaceae</taxon>
        <taxon>PACMAD clade</taxon>
        <taxon>Panicoideae</taxon>
        <taxon>Andropogonodae</taxon>
        <taxon>Paspaleae</taxon>
        <taxon>Paspalinae</taxon>
        <taxon>Paspalum</taxon>
    </lineage>
</organism>